<proteinExistence type="predicted"/>
<evidence type="ECO:0000313" key="2">
    <source>
        <dbReference type="Proteomes" id="UP000032483"/>
    </source>
</evidence>
<dbReference type="Gene3D" id="1.10.3790.10">
    <property type="entry name" value="NinB"/>
    <property type="match status" value="1"/>
</dbReference>
<gene>
    <name evidence="1" type="ORF">TQ39_13385</name>
</gene>
<dbReference type="EMBL" id="JXXK01000021">
    <property type="protein sequence ID" value="KJF39200.1"/>
    <property type="molecule type" value="Genomic_DNA"/>
</dbReference>
<organism evidence="1 2">
    <name type="scientific">Ruthenibacterium lactatiformans</name>
    <dbReference type="NCBI Taxonomy" id="1550024"/>
    <lineage>
        <taxon>Bacteria</taxon>
        <taxon>Bacillati</taxon>
        <taxon>Bacillota</taxon>
        <taxon>Clostridia</taxon>
        <taxon>Eubacteriales</taxon>
        <taxon>Oscillospiraceae</taxon>
        <taxon>Ruthenibacterium</taxon>
    </lineage>
</organism>
<accession>A0A0D8IWY5</accession>
<keyword evidence="2" id="KW-1185">Reference proteome</keyword>
<protein>
    <submittedName>
        <fullName evidence="1">Uncharacterized protein</fullName>
    </submittedName>
</protein>
<dbReference type="Proteomes" id="UP000032483">
    <property type="component" value="Unassembled WGS sequence"/>
</dbReference>
<evidence type="ECO:0000313" key="1">
    <source>
        <dbReference type="EMBL" id="KJF39200.1"/>
    </source>
</evidence>
<dbReference type="AlphaFoldDB" id="A0A0D8IWY5"/>
<reference evidence="1" key="1">
    <citation type="submission" date="2015-02" db="EMBL/GenBank/DDBJ databases">
        <title>A novel member of the family Ruminococcaceae isolated from human feces.</title>
        <authorList>
            <person name="Shkoporov A.N."/>
            <person name="Chaplin A.V."/>
            <person name="Motuzova O.V."/>
            <person name="Kafarskaia L.I."/>
            <person name="Khokhlova E.V."/>
            <person name="Efimov B.A."/>
        </authorList>
    </citation>
    <scope>NUCLEOTIDE SEQUENCE [LARGE SCALE GENOMIC DNA]</scope>
    <source>
        <strain evidence="1">585-1</strain>
    </source>
</reference>
<dbReference type="InterPro" id="IPR036619">
    <property type="entry name" value="NinB_sf"/>
</dbReference>
<sequence>MRIEFDACRVEMGLECWLRLRVKNRAQAAQIAYELKDKTVDMVAEIKRKTKARSKDANAYAWELMGQMADLLHTDKDSVYLEMLKRYGQQFVVKVPNKSVEMFKRQYKYCEQHETLAPEERAQYYRVYLGSSTYTTKEMSVLIDGIVSECKDLGIETMTPEELARIKEEPR</sequence>
<comment type="caution">
    <text evidence="1">The sequence shown here is derived from an EMBL/GenBank/DDBJ whole genome shotgun (WGS) entry which is preliminary data.</text>
</comment>
<name>A0A0D8IWY5_9FIRM</name>